<dbReference type="InterPro" id="IPR047177">
    <property type="entry name" value="Pept_M20A"/>
</dbReference>
<dbReference type="RefSeq" id="WP_295325319.1">
    <property type="nucleotide sequence ID" value="NZ_LT598653.1"/>
</dbReference>
<dbReference type="PANTHER" id="PTHR45962:SF1">
    <property type="entry name" value="N-FATTY-ACYL-AMINO ACID SYNTHASE_HYDROLASE PM20D1"/>
    <property type="match status" value="1"/>
</dbReference>
<dbReference type="AlphaFoldDB" id="A0A1Y5PQY5"/>
<gene>
    <name evidence="8" type="ORF">SPPYR_1251</name>
</gene>
<dbReference type="SUPFAM" id="SSF55031">
    <property type="entry name" value="Bacterial exopeptidase dimerisation domain"/>
    <property type="match status" value="1"/>
</dbReference>
<dbReference type="Gene3D" id="3.30.70.360">
    <property type="match status" value="1"/>
</dbReference>
<name>A0A1Y5PQY5_9SPHN</name>
<dbReference type="SUPFAM" id="SSF53187">
    <property type="entry name" value="Zn-dependent exopeptidases"/>
    <property type="match status" value="1"/>
</dbReference>
<feature type="domain" description="Peptidase M20 dimerisation" evidence="7">
    <location>
        <begin position="229"/>
        <end position="369"/>
    </location>
</feature>
<dbReference type="Pfam" id="PF01546">
    <property type="entry name" value="Peptidase_M20"/>
    <property type="match status" value="1"/>
</dbReference>
<dbReference type="InterPro" id="IPR011650">
    <property type="entry name" value="Peptidase_M20_dimer"/>
</dbReference>
<dbReference type="PROSITE" id="PS00759">
    <property type="entry name" value="ARGE_DAPE_CPG2_2"/>
    <property type="match status" value="1"/>
</dbReference>
<dbReference type="GO" id="GO:0008233">
    <property type="term" value="F:peptidase activity"/>
    <property type="evidence" value="ECO:0007669"/>
    <property type="project" value="UniProtKB-KW"/>
</dbReference>
<dbReference type="GO" id="GO:0046872">
    <property type="term" value="F:metal ion binding"/>
    <property type="evidence" value="ECO:0007669"/>
    <property type="project" value="UniProtKB-KW"/>
</dbReference>
<dbReference type="Pfam" id="PF07687">
    <property type="entry name" value="M20_dimer"/>
    <property type="match status" value="1"/>
</dbReference>
<evidence type="ECO:0000259" key="7">
    <source>
        <dbReference type="Pfam" id="PF07687"/>
    </source>
</evidence>
<accession>A0A1Y5PQY5</accession>
<evidence type="ECO:0000256" key="4">
    <source>
        <dbReference type="ARBA" id="ARBA00022801"/>
    </source>
</evidence>
<protein>
    <submittedName>
        <fullName evidence="8">Acetylornithine deacetylase/succinyldiaminopimelate desuccinylase-like deacylase</fullName>
    </submittedName>
</protein>
<dbReference type="Gene3D" id="3.40.630.10">
    <property type="entry name" value="Zn peptidases"/>
    <property type="match status" value="1"/>
</dbReference>
<sequence>MRPFGVIRNALSHAVVAACLVLPGSAHAQADAGRDRFRETYKELIETDTSLSNGDCTLAASRMKARLVAAGYPENQFRVVVPEKFPKFGNLVGEIPGSDPKAPAILLVAHIDVVEAKREDWERDPFKLVEEDGYFFARGAIDDKAMAAIFVDSLVRYREESFKPRRTVKVALTCGEETDATFDGVEYLLATEPETLKAGFAINEGGKGWLDDKGAPRTFGVQAGEKIYQDFTLVTSGPGGHSARPHADNPITRLSEALARTGNYHFPAMPGDAVRNFFARSAPLYPGATGDAMRLVGSGADDAAALDLLSKADPVWNAMIRTTCTNTQVTGGHAPNAVPQRAQATINCRILPGTTIDTIHKALVEVVADPRIEVTLADEPGPVSAPPPLTPEIMKPVEKLVAEMWPGVPVIPNLSTGATDGRFLMAAGIPTYGISAIFVDPDGNGVHGLNERVRVKSLYDARQFLHSLVKTYASAR</sequence>
<evidence type="ECO:0000256" key="5">
    <source>
        <dbReference type="ARBA" id="ARBA00022833"/>
    </source>
</evidence>
<reference evidence="8" key="1">
    <citation type="submission" date="2016-03" db="EMBL/GenBank/DDBJ databases">
        <authorList>
            <person name="Ploux O."/>
        </authorList>
    </citation>
    <scope>NUCLEOTIDE SEQUENCE</scope>
    <source>
        <strain evidence="8">UC10</strain>
    </source>
</reference>
<dbReference type="InterPro" id="IPR001261">
    <property type="entry name" value="ArgE/DapE_CS"/>
</dbReference>
<dbReference type="KEGG" id="sphu:SPPYR_1251"/>
<evidence type="ECO:0000256" key="2">
    <source>
        <dbReference type="ARBA" id="ARBA00022670"/>
    </source>
</evidence>
<evidence type="ECO:0000256" key="6">
    <source>
        <dbReference type="SAM" id="SignalP"/>
    </source>
</evidence>
<dbReference type="InterPro" id="IPR002933">
    <property type="entry name" value="Peptidase_M20"/>
</dbReference>
<keyword evidence="2" id="KW-0645">Protease</keyword>
<dbReference type="PROSITE" id="PS00758">
    <property type="entry name" value="ARGE_DAPE_CPG2_1"/>
    <property type="match status" value="1"/>
</dbReference>
<dbReference type="Gene3D" id="1.10.150.900">
    <property type="match status" value="1"/>
</dbReference>
<evidence type="ECO:0000256" key="3">
    <source>
        <dbReference type="ARBA" id="ARBA00022723"/>
    </source>
</evidence>
<keyword evidence="3" id="KW-0479">Metal-binding</keyword>
<dbReference type="EMBL" id="LT598653">
    <property type="protein sequence ID" value="SBV32371.1"/>
    <property type="molecule type" value="Genomic_DNA"/>
</dbReference>
<proteinExistence type="inferred from homology"/>
<evidence type="ECO:0000256" key="1">
    <source>
        <dbReference type="ARBA" id="ARBA00006247"/>
    </source>
</evidence>
<feature type="signal peptide" evidence="6">
    <location>
        <begin position="1"/>
        <end position="28"/>
    </location>
</feature>
<dbReference type="PROSITE" id="PS51257">
    <property type="entry name" value="PROKAR_LIPOPROTEIN"/>
    <property type="match status" value="1"/>
</dbReference>
<keyword evidence="5" id="KW-0862">Zinc</keyword>
<keyword evidence="4" id="KW-0378">Hydrolase</keyword>
<evidence type="ECO:0000313" key="8">
    <source>
        <dbReference type="EMBL" id="SBV32371.1"/>
    </source>
</evidence>
<dbReference type="InterPro" id="IPR036264">
    <property type="entry name" value="Bact_exopeptidase_dim_dom"/>
</dbReference>
<dbReference type="PANTHER" id="PTHR45962">
    <property type="entry name" value="N-FATTY-ACYL-AMINO ACID SYNTHASE/HYDROLASE PM20D1"/>
    <property type="match status" value="1"/>
</dbReference>
<dbReference type="NCBIfam" id="NF006596">
    <property type="entry name" value="PRK09133.1"/>
    <property type="match status" value="1"/>
</dbReference>
<keyword evidence="6" id="KW-0732">Signal</keyword>
<feature type="chain" id="PRO_5012644615" evidence="6">
    <location>
        <begin position="29"/>
        <end position="476"/>
    </location>
</feature>
<organism evidence="8">
    <name type="scientific">uncultured Sphingopyxis sp</name>
    <dbReference type="NCBI Taxonomy" id="310581"/>
    <lineage>
        <taxon>Bacteria</taxon>
        <taxon>Pseudomonadati</taxon>
        <taxon>Pseudomonadota</taxon>
        <taxon>Alphaproteobacteria</taxon>
        <taxon>Sphingomonadales</taxon>
        <taxon>Sphingomonadaceae</taxon>
        <taxon>Sphingopyxis</taxon>
        <taxon>environmental samples</taxon>
    </lineage>
</organism>
<comment type="similarity">
    <text evidence="1">Belongs to the peptidase M20A family.</text>
</comment>
<dbReference type="GO" id="GO:0006508">
    <property type="term" value="P:proteolysis"/>
    <property type="evidence" value="ECO:0007669"/>
    <property type="project" value="UniProtKB-KW"/>
</dbReference>